<dbReference type="RefSeq" id="WP_219482348.1">
    <property type="nucleotide sequence ID" value="NZ_JAHXCT010000008.1"/>
</dbReference>
<name>A0ABS6YFR8_9BACT</name>
<evidence type="ECO:0000313" key="2">
    <source>
        <dbReference type="EMBL" id="MBW4770107.1"/>
    </source>
</evidence>
<reference evidence="2 3" key="1">
    <citation type="submission" date="2021-07" db="EMBL/GenBank/DDBJ databases">
        <title>Genomic diversity and antimicrobial resistance of Prevotella spp. isolated from chronic lung disease airways.</title>
        <authorList>
            <person name="Webb K.A."/>
            <person name="Olagoke O.S."/>
            <person name="Baird T."/>
            <person name="Neill J."/>
            <person name="Pham A."/>
            <person name="Wells T.J."/>
            <person name="Ramsay K.A."/>
            <person name="Bell S.C."/>
            <person name="Sarovich D.S."/>
            <person name="Price E.P."/>
        </authorList>
    </citation>
    <scope>NUCLEOTIDE SEQUENCE [LARGE SCALE GENOMIC DNA]</scope>
    <source>
        <strain evidence="2 3">SCHI0011.S.12</strain>
    </source>
</reference>
<sequence length="428" mass="47065">MRRHIVKLLFMLVGLVVCFSCSDNEQVSSNVIGVTTPKYSLTNKVGASLNVSIKALKPVDADVDVPVVFNGAEEGVDFSTSEKVFHLKKGETEAQITITRLRVERTKNMLMVLQTPSNARLGIMSYSQIDLVGANVYTFETSSDVLTLKKSYNIELRSDVGARFSFNDTTRISLEVDAASTAVEGEHFKFENGAKQAVFAPGSSTGIVTLEFLKLEAGKDNIILKVADSEGMIAGSNPSISIKIVGATSFSGTWAFKEVSNYQWLRDNIGGDTKVLFDGTAANDYFTFTASGKNYTFTPHFTGGLQNYFTAAGTATEAGKSREYFQELASGRPPRYELSMFKFDNINAAFSATDKDLKAIRVGFRLILDSKTKQELLEMTINDYAPTENTKAMDWGETWKGTYETLRASGDTPVMRSAPIRIYFTKVP</sequence>
<accession>A0ABS6YFR8</accession>
<proteinExistence type="predicted"/>
<feature type="chain" id="PRO_5046582885" description="Calx-beta domain-containing protein" evidence="1">
    <location>
        <begin position="23"/>
        <end position="428"/>
    </location>
</feature>
<comment type="caution">
    <text evidence="2">The sequence shown here is derived from an EMBL/GenBank/DDBJ whole genome shotgun (WGS) entry which is preliminary data.</text>
</comment>
<evidence type="ECO:0008006" key="4">
    <source>
        <dbReference type="Google" id="ProtNLM"/>
    </source>
</evidence>
<keyword evidence="1" id="KW-0732">Signal</keyword>
<dbReference type="EMBL" id="JAHXCT010000008">
    <property type="protein sequence ID" value="MBW4770107.1"/>
    <property type="molecule type" value="Genomic_DNA"/>
</dbReference>
<evidence type="ECO:0000313" key="3">
    <source>
        <dbReference type="Proteomes" id="UP000788426"/>
    </source>
</evidence>
<protein>
    <recommendedName>
        <fullName evidence="4">Calx-beta domain-containing protein</fullName>
    </recommendedName>
</protein>
<dbReference type="Proteomes" id="UP000788426">
    <property type="component" value="Unassembled WGS sequence"/>
</dbReference>
<feature type="signal peptide" evidence="1">
    <location>
        <begin position="1"/>
        <end position="22"/>
    </location>
</feature>
<gene>
    <name evidence="2" type="ORF">KZO38_10125</name>
</gene>
<keyword evidence="3" id="KW-1185">Reference proteome</keyword>
<evidence type="ECO:0000256" key="1">
    <source>
        <dbReference type="SAM" id="SignalP"/>
    </source>
</evidence>
<organism evidence="2 3">
    <name type="scientific">Hoylesella nanceiensis</name>
    <dbReference type="NCBI Taxonomy" id="425941"/>
    <lineage>
        <taxon>Bacteria</taxon>
        <taxon>Pseudomonadati</taxon>
        <taxon>Bacteroidota</taxon>
        <taxon>Bacteroidia</taxon>
        <taxon>Bacteroidales</taxon>
        <taxon>Prevotellaceae</taxon>
        <taxon>Hoylesella</taxon>
    </lineage>
</organism>